<accession>A0AAU7ZX49</accession>
<reference evidence="1" key="1">
    <citation type="submission" date="2023-08" db="EMBL/GenBank/DDBJ databases">
        <authorList>
            <person name="Messyasz A."/>
            <person name="Mannisto M.K."/>
            <person name="Kerkhof L.J."/>
            <person name="Haggblom M."/>
        </authorList>
    </citation>
    <scope>NUCLEOTIDE SEQUENCE</scope>
    <source>
        <strain evidence="1">X5P6</strain>
    </source>
</reference>
<protein>
    <submittedName>
        <fullName evidence="1">Uncharacterized protein</fullName>
    </submittedName>
</protein>
<organism evidence="1">
    <name type="scientific">Tunturiibacter psychrotolerans</name>
    <dbReference type="NCBI Taxonomy" id="3069686"/>
    <lineage>
        <taxon>Bacteria</taxon>
        <taxon>Pseudomonadati</taxon>
        <taxon>Acidobacteriota</taxon>
        <taxon>Terriglobia</taxon>
        <taxon>Terriglobales</taxon>
        <taxon>Acidobacteriaceae</taxon>
        <taxon>Tunturiibacter</taxon>
    </lineage>
</organism>
<reference evidence="1" key="2">
    <citation type="journal article" date="2024" name="Environ. Microbiol.">
        <title>Genome analysis and description of Tunturibacter gen. nov. expands the diversity of Terriglobia in tundra soils.</title>
        <authorList>
            <person name="Messyasz A."/>
            <person name="Mannisto M.K."/>
            <person name="Kerkhof L.J."/>
            <person name="Haggblom M.M."/>
        </authorList>
    </citation>
    <scope>NUCLEOTIDE SEQUENCE</scope>
    <source>
        <strain evidence="1">X5P6</strain>
    </source>
</reference>
<sequence>MPTLRTGNDNPAPLRFTKDAMKRTKRLSIEFQHREVTITVTGPALHVQGSEPDTPNAPKVCPACGSPWITIVARVDGDTPATTDRIHRALEQSGLHLEVSTAGQLRICQRSFEELKEKF</sequence>
<dbReference type="AlphaFoldDB" id="A0AAU7ZX49"/>
<dbReference type="EMBL" id="CP132942">
    <property type="protein sequence ID" value="XCB35418.1"/>
    <property type="molecule type" value="Genomic_DNA"/>
</dbReference>
<dbReference type="KEGG" id="tpsc:RBB77_11115"/>
<gene>
    <name evidence="1" type="ORF">RBB77_11115</name>
</gene>
<evidence type="ECO:0000313" key="1">
    <source>
        <dbReference type="EMBL" id="XCB35418.1"/>
    </source>
</evidence>
<dbReference type="RefSeq" id="WP_353067442.1">
    <property type="nucleotide sequence ID" value="NZ_CP132942.1"/>
</dbReference>
<name>A0AAU7ZX49_9BACT</name>
<proteinExistence type="predicted"/>